<accession>A0A2A6BSB1</accession>
<evidence type="ECO:0000256" key="2">
    <source>
        <dbReference type="ARBA" id="ARBA00010611"/>
    </source>
</evidence>
<dbReference type="CDD" id="cd09917">
    <property type="entry name" value="F-box_SF"/>
    <property type="match status" value="1"/>
</dbReference>
<dbReference type="EnsemblMetazoa" id="PPA37359.1">
    <property type="protein sequence ID" value="PPA37359.1"/>
    <property type="gene ID" value="WBGene00275728"/>
</dbReference>
<sequence>MEPPTKKPKKRKSNHSCCSLCEALIEPQFANPSTISKQDYISALPGDCIRSIFSFLNHDNLDIVARVSQRMNEFSNISRSKVAKSSQYRVVKLAHDKLRNQLTIWLRDPSEAFNVPLFEKEHVSESEQCQSQQNKGPNSSIRSVPHSTIVRLDSIMARFKIEDAHFEGVKFSDSMVLHCLKWSQKPMKVRVKNGNFEEKFVKEKFLSMLLAIEVNHVIVQESTIANKIDNKFIKEFCTVADPSIEVCDYADWKESGTESDLINMEQDTLEACSAFTNLRLFHMRVNSDWIMTAIIKRFRRNITGVWILSLTRELTYPEVKAVISDDLKHIHEVDFSGIRNITIMMKSEPRPKDHLSNLPGDCIRFVFKFLNQNSLDSLARVSQRMNDFANLSRSDVAKSRKFHTLELHDDHIVLCGIWDNANHVVVRNSGRLNTHQTSRPPSSINHLSISLIDSIMSKFMIRYVHFITVKFNNPLLLHCLKWPHKPNKIKKTKAIFEEQLAKEKLLSMLLNLGVNQVIFDRCAIERQIDNHFIKEFSKVGNPSFEVSDFAADWRPNQNKNDIIAMDRHTLESCKRLRRKENGAWQLSLTRELTSADISIAIAYDLKGCAFGIGITDITEALPFTPEHELLREGLPSSLR</sequence>
<name>A0A2A6BSB1_PRIPA</name>
<dbReference type="InterPro" id="IPR001810">
    <property type="entry name" value="F-box_dom"/>
</dbReference>
<dbReference type="AlphaFoldDB" id="A0A2A6BSB1"/>
<dbReference type="InterPro" id="IPR045048">
    <property type="entry name" value="FBXO31/39"/>
</dbReference>
<evidence type="ECO:0000256" key="1">
    <source>
        <dbReference type="ARBA" id="ARBA00004906"/>
    </source>
</evidence>
<dbReference type="SMART" id="SM00256">
    <property type="entry name" value="FBOX"/>
    <property type="match status" value="2"/>
</dbReference>
<dbReference type="Proteomes" id="UP000005239">
    <property type="component" value="Unassembled WGS sequence"/>
</dbReference>
<comment type="pathway">
    <text evidence="1">Protein modification; protein ubiquitination.</text>
</comment>
<keyword evidence="5" id="KW-1185">Reference proteome</keyword>
<evidence type="ECO:0000256" key="3">
    <source>
        <dbReference type="ARBA" id="ARBA00022786"/>
    </source>
</evidence>
<accession>A0A8R1YRD5</accession>
<organism evidence="4 5">
    <name type="scientific">Pristionchus pacificus</name>
    <name type="common">Parasitic nematode worm</name>
    <dbReference type="NCBI Taxonomy" id="54126"/>
    <lineage>
        <taxon>Eukaryota</taxon>
        <taxon>Metazoa</taxon>
        <taxon>Ecdysozoa</taxon>
        <taxon>Nematoda</taxon>
        <taxon>Chromadorea</taxon>
        <taxon>Rhabditida</taxon>
        <taxon>Rhabditina</taxon>
        <taxon>Diplogasteromorpha</taxon>
        <taxon>Diplogasteroidea</taxon>
        <taxon>Neodiplogasteridae</taxon>
        <taxon>Pristionchus</taxon>
    </lineage>
</organism>
<reference evidence="4" key="2">
    <citation type="submission" date="2022-06" db="UniProtKB">
        <authorList>
            <consortium name="EnsemblMetazoa"/>
        </authorList>
    </citation>
    <scope>IDENTIFICATION</scope>
    <source>
        <strain evidence="4">PS312</strain>
    </source>
</reference>
<dbReference type="Pfam" id="PF00646">
    <property type="entry name" value="F-box"/>
    <property type="match status" value="2"/>
</dbReference>
<evidence type="ECO:0000313" key="4">
    <source>
        <dbReference type="EnsemblMetazoa" id="PPA37359.1"/>
    </source>
</evidence>
<dbReference type="PANTHER" id="PTHR10706">
    <property type="entry name" value="F-BOX FAMILY PROTEIN"/>
    <property type="match status" value="1"/>
</dbReference>
<dbReference type="InterPro" id="IPR036047">
    <property type="entry name" value="F-box-like_dom_sf"/>
</dbReference>
<dbReference type="SUPFAM" id="SSF81383">
    <property type="entry name" value="F-box domain"/>
    <property type="match status" value="2"/>
</dbReference>
<comment type="similarity">
    <text evidence="2">Belongs to the FBXO31 family.</text>
</comment>
<proteinExistence type="inferred from homology"/>
<reference evidence="5" key="1">
    <citation type="journal article" date="2008" name="Nat. Genet.">
        <title>The Pristionchus pacificus genome provides a unique perspective on nematode lifestyle and parasitism.</title>
        <authorList>
            <person name="Dieterich C."/>
            <person name="Clifton S.W."/>
            <person name="Schuster L.N."/>
            <person name="Chinwalla A."/>
            <person name="Delehaunty K."/>
            <person name="Dinkelacker I."/>
            <person name="Fulton L."/>
            <person name="Fulton R."/>
            <person name="Godfrey J."/>
            <person name="Minx P."/>
            <person name="Mitreva M."/>
            <person name="Roeseler W."/>
            <person name="Tian H."/>
            <person name="Witte H."/>
            <person name="Yang S.P."/>
            <person name="Wilson R.K."/>
            <person name="Sommer R.J."/>
        </authorList>
    </citation>
    <scope>NUCLEOTIDE SEQUENCE [LARGE SCALE GENOMIC DNA]</scope>
    <source>
        <strain evidence="5">PS312</strain>
    </source>
</reference>
<protein>
    <submittedName>
        <fullName evidence="4">F-box domain-containing protein</fullName>
    </submittedName>
</protein>
<dbReference type="PANTHER" id="PTHR10706:SF130">
    <property type="entry name" value="F-BOX ONLY PROTEIN 31"/>
    <property type="match status" value="1"/>
</dbReference>
<dbReference type="PROSITE" id="PS50181">
    <property type="entry name" value="FBOX"/>
    <property type="match status" value="1"/>
</dbReference>
<gene>
    <name evidence="4" type="primary">WBGene00275728</name>
</gene>
<evidence type="ECO:0000313" key="5">
    <source>
        <dbReference type="Proteomes" id="UP000005239"/>
    </source>
</evidence>
<keyword evidence="3" id="KW-0833">Ubl conjugation pathway</keyword>